<evidence type="ECO:0000313" key="3">
    <source>
        <dbReference type="Proteomes" id="UP001519460"/>
    </source>
</evidence>
<keyword evidence="3" id="KW-1185">Reference proteome</keyword>
<organism evidence="2 3">
    <name type="scientific">Batillaria attramentaria</name>
    <dbReference type="NCBI Taxonomy" id="370345"/>
    <lineage>
        <taxon>Eukaryota</taxon>
        <taxon>Metazoa</taxon>
        <taxon>Spiralia</taxon>
        <taxon>Lophotrochozoa</taxon>
        <taxon>Mollusca</taxon>
        <taxon>Gastropoda</taxon>
        <taxon>Caenogastropoda</taxon>
        <taxon>Sorbeoconcha</taxon>
        <taxon>Cerithioidea</taxon>
        <taxon>Batillariidae</taxon>
        <taxon>Batillaria</taxon>
    </lineage>
</organism>
<accession>A0ABD0KRB2</accession>
<evidence type="ECO:0000313" key="2">
    <source>
        <dbReference type="EMBL" id="KAK7489489.1"/>
    </source>
</evidence>
<comment type="caution">
    <text evidence="2">The sequence shown here is derived from an EMBL/GenBank/DDBJ whole genome shotgun (WGS) entry which is preliminary data.</text>
</comment>
<dbReference type="Proteomes" id="UP001519460">
    <property type="component" value="Unassembled WGS sequence"/>
</dbReference>
<feature type="compositionally biased region" description="Basic and acidic residues" evidence="1">
    <location>
        <begin position="43"/>
        <end position="56"/>
    </location>
</feature>
<sequence>MSPPSGIRRISERDPPHLSELLKPYRQRSTNPTLSRKTQSRRIHTERANNSDRADRYTTTITPGGEEPREKENLTTTNGDDYNLQPQNQKTHKSHEKTLENDHEGSRMQGNIHHQRPNGRVQKTKKNPRGHSNIIKTQTKRTRH</sequence>
<feature type="compositionally biased region" description="Polar residues" evidence="1">
    <location>
        <begin position="74"/>
        <end position="89"/>
    </location>
</feature>
<evidence type="ECO:0000256" key="1">
    <source>
        <dbReference type="SAM" id="MobiDB-lite"/>
    </source>
</evidence>
<feature type="compositionally biased region" description="Polar residues" evidence="1">
    <location>
        <begin position="27"/>
        <end position="37"/>
    </location>
</feature>
<dbReference type="EMBL" id="JACVVK020000137">
    <property type="protein sequence ID" value="KAK7489489.1"/>
    <property type="molecule type" value="Genomic_DNA"/>
</dbReference>
<reference evidence="2 3" key="1">
    <citation type="journal article" date="2023" name="Sci. Data">
        <title>Genome assembly of the Korean intertidal mud-creeper Batillaria attramentaria.</title>
        <authorList>
            <person name="Patra A.K."/>
            <person name="Ho P.T."/>
            <person name="Jun S."/>
            <person name="Lee S.J."/>
            <person name="Kim Y."/>
            <person name="Won Y.J."/>
        </authorList>
    </citation>
    <scope>NUCLEOTIDE SEQUENCE [LARGE SCALE GENOMIC DNA]</scope>
    <source>
        <strain evidence="2">Wonlab-2016</strain>
    </source>
</reference>
<proteinExistence type="predicted"/>
<feature type="compositionally biased region" description="Basic and acidic residues" evidence="1">
    <location>
        <begin position="96"/>
        <end position="106"/>
    </location>
</feature>
<feature type="region of interest" description="Disordered" evidence="1">
    <location>
        <begin position="1"/>
        <end position="144"/>
    </location>
</feature>
<protein>
    <submittedName>
        <fullName evidence="2">Uncharacterized protein</fullName>
    </submittedName>
</protein>
<dbReference type="AlphaFoldDB" id="A0ABD0KRB2"/>
<name>A0ABD0KRB2_9CAEN</name>
<feature type="compositionally biased region" description="Basic residues" evidence="1">
    <location>
        <begin position="113"/>
        <end position="129"/>
    </location>
</feature>
<gene>
    <name evidence="2" type="ORF">BaRGS_00019288</name>
</gene>